<gene>
    <name evidence="1" type="ORF">S12H4_62554</name>
</gene>
<proteinExistence type="predicted"/>
<sequence length="32" mass="3527">MGNKELALPLSTLEKKGPRKILNRYANSTGLL</sequence>
<organism evidence="1">
    <name type="scientific">marine sediment metagenome</name>
    <dbReference type="NCBI Taxonomy" id="412755"/>
    <lineage>
        <taxon>unclassified sequences</taxon>
        <taxon>metagenomes</taxon>
        <taxon>ecological metagenomes</taxon>
    </lineage>
</organism>
<accession>X1VKL6</accession>
<comment type="caution">
    <text evidence="1">The sequence shown here is derived from an EMBL/GenBank/DDBJ whole genome shotgun (WGS) entry which is preliminary data.</text>
</comment>
<evidence type="ECO:0000313" key="1">
    <source>
        <dbReference type="EMBL" id="GAJ19702.1"/>
    </source>
</evidence>
<protein>
    <submittedName>
        <fullName evidence="1">Uncharacterized protein</fullName>
    </submittedName>
</protein>
<reference evidence="1" key="1">
    <citation type="journal article" date="2014" name="Front. Microbiol.">
        <title>High frequency of phylogenetically diverse reductive dehalogenase-homologous genes in deep subseafloor sedimentary metagenomes.</title>
        <authorList>
            <person name="Kawai M."/>
            <person name="Futagami T."/>
            <person name="Toyoda A."/>
            <person name="Takaki Y."/>
            <person name="Nishi S."/>
            <person name="Hori S."/>
            <person name="Arai W."/>
            <person name="Tsubouchi T."/>
            <person name="Morono Y."/>
            <person name="Uchiyama I."/>
            <person name="Ito T."/>
            <person name="Fujiyama A."/>
            <person name="Inagaki F."/>
            <person name="Takami H."/>
        </authorList>
    </citation>
    <scope>NUCLEOTIDE SEQUENCE</scope>
    <source>
        <strain evidence="1">Expedition CK06-06</strain>
    </source>
</reference>
<feature type="non-terminal residue" evidence="1">
    <location>
        <position position="32"/>
    </location>
</feature>
<dbReference type="AlphaFoldDB" id="X1VKL6"/>
<name>X1VKL6_9ZZZZ</name>
<dbReference type="EMBL" id="BARW01042026">
    <property type="protein sequence ID" value="GAJ19702.1"/>
    <property type="molecule type" value="Genomic_DNA"/>
</dbReference>